<dbReference type="SUPFAM" id="SSF103473">
    <property type="entry name" value="MFS general substrate transporter"/>
    <property type="match status" value="1"/>
</dbReference>
<evidence type="ECO:0000256" key="3">
    <source>
        <dbReference type="ARBA" id="ARBA00022692"/>
    </source>
</evidence>
<evidence type="ECO:0000256" key="5">
    <source>
        <dbReference type="ARBA" id="ARBA00023115"/>
    </source>
</evidence>
<comment type="caution">
    <text evidence="11">The sequence shown here is derived from an EMBL/GenBank/DDBJ whole genome shotgun (WGS) entry which is preliminary data.</text>
</comment>
<dbReference type="InterPro" id="IPR030374">
    <property type="entry name" value="PABS"/>
</dbReference>
<feature type="active site" description="Proton acceptor" evidence="7">
    <location>
        <position position="358"/>
    </location>
</feature>
<sequence length="533" mass="59954">MILPGVVFITGACVLVLEVVATRVLAPYFGNTIYTVSSIIGVILAALSFGYYFGGRLADKRPVATWFYGIILISGLTVIGLEAIIIFILPSLGNALSLIYGPLITAVILFFLPAFFLGTLSPYAIKLQQQAFPEEGIGAISGTIFFWSTFGSIAGSLLTGFVFIPNFGVDKIIIGVGLLLTFVGFWPLLKQGIKIKYFFLILLALIAAGAELITISFPPNDLIYSRDGVYEKLFIFDREYKGRPTRFFQQDRSNSGAMHLDSDDLVFDYTKYYALYKVFNPDLRQALVIGGGTYSIPKALLKERGIEAVDVAEIEPSLFELGKKYFRLPEDARLKNYVIDGRRWLKQTDKKYDLIFSDVYYSLYSLPVHFTTEEFFKLAKSRLSNSGIFMANLIGNLDSRPPSLIFSEMKTLQAVFPNSYFFAVRSLELKQTQNIIFVGLNNDHQIDFSDKSIVESQNEIISQAGSKLIDLRQVNFDLYTKLTDNYSPVEYLTAKVLNYRTYALKKYLLRQLAYISNFFVAELASLKQSSLQK</sequence>
<feature type="domain" description="PABS" evidence="10">
    <location>
        <begin position="196"/>
        <end position="442"/>
    </location>
</feature>
<evidence type="ECO:0000313" key="12">
    <source>
        <dbReference type="Proteomes" id="UP000034190"/>
    </source>
</evidence>
<accession>A0A0G0UVU9</accession>
<dbReference type="GO" id="GO:0010487">
    <property type="term" value="F:thermospermine synthase activity"/>
    <property type="evidence" value="ECO:0007669"/>
    <property type="project" value="TreeGrafter"/>
</dbReference>
<protein>
    <submittedName>
        <fullName evidence="11">Spermine synthase</fullName>
    </submittedName>
</protein>
<keyword evidence="3 8" id="KW-0812">Transmembrane</keyword>
<feature type="transmembrane region" description="Helical" evidence="8">
    <location>
        <begin position="144"/>
        <end position="166"/>
    </location>
</feature>
<dbReference type="InterPro" id="IPR029063">
    <property type="entry name" value="SAM-dependent_MTases_sf"/>
</dbReference>
<evidence type="ECO:0000259" key="10">
    <source>
        <dbReference type="PROSITE" id="PS51006"/>
    </source>
</evidence>
<evidence type="ECO:0000259" key="9">
    <source>
        <dbReference type="PROSITE" id="PS50850"/>
    </source>
</evidence>
<feature type="transmembrane region" description="Helical" evidence="8">
    <location>
        <begin position="31"/>
        <end position="54"/>
    </location>
</feature>
<name>A0A0G0UVU9_9BACT</name>
<proteinExistence type="inferred from homology"/>
<evidence type="ECO:0000256" key="2">
    <source>
        <dbReference type="ARBA" id="ARBA00022679"/>
    </source>
</evidence>
<feature type="transmembrane region" description="Helical" evidence="8">
    <location>
        <begin position="98"/>
        <end position="123"/>
    </location>
</feature>
<dbReference type="PANTHER" id="PTHR43317:SF1">
    <property type="entry name" value="THERMOSPERMINE SYNTHASE ACAULIS5"/>
    <property type="match status" value="1"/>
</dbReference>
<dbReference type="PROSITE" id="PS50850">
    <property type="entry name" value="MFS"/>
    <property type="match status" value="1"/>
</dbReference>
<evidence type="ECO:0000256" key="1">
    <source>
        <dbReference type="ARBA" id="ARBA00007867"/>
    </source>
</evidence>
<dbReference type="CDD" id="cd02440">
    <property type="entry name" value="AdoMet_MTases"/>
    <property type="match status" value="1"/>
</dbReference>
<reference evidence="11 12" key="1">
    <citation type="journal article" date="2015" name="Nature">
        <title>rRNA introns, odd ribosomes, and small enigmatic genomes across a large radiation of phyla.</title>
        <authorList>
            <person name="Brown C.T."/>
            <person name="Hug L.A."/>
            <person name="Thomas B.C."/>
            <person name="Sharon I."/>
            <person name="Castelle C.J."/>
            <person name="Singh A."/>
            <person name="Wilkins M.J."/>
            <person name="Williams K.H."/>
            <person name="Banfield J.F."/>
        </authorList>
    </citation>
    <scope>NUCLEOTIDE SEQUENCE [LARGE SCALE GENOMIC DNA]</scope>
</reference>
<dbReference type="InterPro" id="IPR020846">
    <property type="entry name" value="MFS_dom"/>
</dbReference>
<comment type="similarity">
    <text evidence="1">Belongs to the spermidine/spermine synthase family.</text>
</comment>
<gene>
    <name evidence="11" type="ORF">UU43_C0003G0009</name>
</gene>
<dbReference type="PROSITE" id="PS51006">
    <property type="entry name" value="PABS_2"/>
    <property type="match status" value="1"/>
</dbReference>
<dbReference type="AlphaFoldDB" id="A0A0G0UVU9"/>
<feature type="transmembrane region" description="Helical" evidence="8">
    <location>
        <begin position="196"/>
        <end position="217"/>
    </location>
</feature>
<feature type="transmembrane region" description="Helical" evidence="8">
    <location>
        <begin position="172"/>
        <end position="189"/>
    </location>
</feature>
<organism evidence="11 12">
    <name type="scientific">Candidatus Falkowbacteria bacterium GW2011_GWA2_41_14</name>
    <dbReference type="NCBI Taxonomy" id="1618635"/>
    <lineage>
        <taxon>Bacteria</taxon>
        <taxon>Candidatus Falkowiibacteriota</taxon>
    </lineage>
</organism>
<dbReference type="InterPro" id="IPR036259">
    <property type="entry name" value="MFS_trans_sf"/>
</dbReference>
<keyword evidence="6 8" id="KW-0472">Membrane</keyword>
<dbReference type="GO" id="GO:0006596">
    <property type="term" value="P:polyamine biosynthetic process"/>
    <property type="evidence" value="ECO:0007669"/>
    <property type="project" value="UniProtKB-UniRule"/>
</dbReference>
<dbReference type="Pfam" id="PF01564">
    <property type="entry name" value="Spermine_synth"/>
    <property type="match status" value="1"/>
</dbReference>
<dbReference type="GO" id="GO:0022857">
    <property type="term" value="F:transmembrane transporter activity"/>
    <property type="evidence" value="ECO:0007669"/>
    <property type="project" value="InterPro"/>
</dbReference>
<feature type="transmembrane region" description="Helical" evidence="8">
    <location>
        <begin position="66"/>
        <end position="92"/>
    </location>
</feature>
<dbReference type="Proteomes" id="UP000034190">
    <property type="component" value="Unassembled WGS sequence"/>
</dbReference>
<evidence type="ECO:0000256" key="7">
    <source>
        <dbReference type="PROSITE-ProRule" id="PRU00354"/>
    </source>
</evidence>
<keyword evidence="4 8" id="KW-1133">Transmembrane helix</keyword>
<evidence type="ECO:0000256" key="4">
    <source>
        <dbReference type="ARBA" id="ARBA00022989"/>
    </source>
</evidence>
<dbReference type="SUPFAM" id="SSF53335">
    <property type="entry name" value="S-adenosyl-L-methionine-dependent methyltransferases"/>
    <property type="match status" value="1"/>
</dbReference>
<dbReference type="NCBIfam" id="NF037959">
    <property type="entry name" value="MFS_SpdSyn"/>
    <property type="match status" value="1"/>
</dbReference>
<dbReference type="EMBL" id="LCAP01000003">
    <property type="protein sequence ID" value="KKR91641.1"/>
    <property type="molecule type" value="Genomic_DNA"/>
</dbReference>
<evidence type="ECO:0000256" key="6">
    <source>
        <dbReference type="ARBA" id="ARBA00023136"/>
    </source>
</evidence>
<dbReference type="PANTHER" id="PTHR43317">
    <property type="entry name" value="THERMOSPERMINE SYNTHASE ACAULIS5"/>
    <property type="match status" value="1"/>
</dbReference>
<keyword evidence="2 7" id="KW-0808">Transferase</keyword>
<evidence type="ECO:0000313" key="11">
    <source>
        <dbReference type="EMBL" id="KKR91641.1"/>
    </source>
</evidence>
<dbReference type="Gene3D" id="3.40.50.150">
    <property type="entry name" value="Vaccinia Virus protein VP39"/>
    <property type="match status" value="1"/>
</dbReference>
<keyword evidence="5 7" id="KW-0620">Polyamine biosynthesis</keyword>
<feature type="domain" description="Major facilitator superfamily (MFS) profile" evidence="9">
    <location>
        <begin position="1"/>
        <end position="221"/>
    </location>
</feature>
<evidence type="ECO:0000256" key="8">
    <source>
        <dbReference type="SAM" id="Phobius"/>
    </source>
</evidence>